<proteinExistence type="predicted"/>
<protein>
    <submittedName>
        <fullName evidence="1">Uncharacterized protein</fullName>
    </submittedName>
</protein>
<dbReference type="EMBL" id="BNDS01000016">
    <property type="protein sequence ID" value="GHH99938.1"/>
    <property type="molecule type" value="Genomic_DNA"/>
</dbReference>
<gene>
    <name evidence="1" type="ORF">AM1BK_34810</name>
</gene>
<evidence type="ECO:0000313" key="2">
    <source>
        <dbReference type="Proteomes" id="UP000637074"/>
    </source>
</evidence>
<reference evidence="1 2" key="1">
    <citation type="journal article" date="2022" name="Int. J. Syst. Evol. Microbiol.">
        <title>Neobacillus kokaensis sp. nov., isolated from soil.</title>
        <authorList>
            <person name="Yuki K."/>
            <person name="Matsubara H."/>
            <person name="Yamaguchi S."/>
        </authorList>
    </citation>
    <scope>NUCLEOTIDE SEQUENCE [LARGE SCALE GENOMIC DNA]</scope>
    <source>
        <strain evidence="1 2">LOB 377</strain>
    </source>
</reference>
<evidence type="ECO:0000313" key="1">
    <source>
        <dbReference type="EMBL" id="GHH99938.1"/>
    </source>
</evidence>
<name>A0ABQ3N4S7_9BACI</name>
<sequence length="70" mass="8357">MSVMITNITLAGYLRKFLGSHRFYINHNYKYNFNTVKQGMIMKYLVLQFFVLNGIKHSFIKKCMEENLKS</sequence>
<accession>A0ABQ3N4S7</accession>
<dbReference type="Proteomes" id="UP000637074">
    <property type="component" value="Unassembled WGS sequence"/>
</dbReference>
<organism evidence="1 2">
    <name type="scientific">Neobacillus kokaensis</name>
    <dbReference type="NCBI Taxonomy" id="2759023"/>
    <lineage>
        <taxon>Bacteria</taxon>
        <taxon>Bacillati</taxon>
        <taxon>Bacillota</taxon>
        <taxon>Bacilli</taxon>
        <taxon>Bacillales</taxon>
        <taxon>Bacillaceae</taxon>
        <taxon>Neobacillus</taxon>
    </lineage>
</organism>
<keyword evidence="2" id="KW-1185">Reference proteome</keyword>
<comment type="caution">
    <text evidence="1">The sequence shown here is derived from an EMBL/GenBank/DDBJ whole genome shotgun (WGS) entry which is preliminary data.</text>
</comment>